<evidence type="ECO:0000256" key="6">
    <source>
        <dbReference type="ARBA" id="ARBA00023136"/>
    </source>
</evidence>
<dbReference type="PANTHER" id="PTHR10796:SF91">
    <property type="entry name" value="SSD DOMAIN-CONTAINING PROTEIN"/>
    <property type="match status" value="1"/>
</dbReference>
<dbReference type="GO" id="GO:0030659">
    <property type="term" value="C:cytoplasmic vesicle membrane"/>
    <property type="evidence" value="ECO:0007669"/>
    <property type="project" value="TreeGrafter"/>
</dbReference>
<dbReference type="GO" id="GO:0005886">
    <property type="term" value="C:plasma membrane"/>
    <property type="evidence" value="ECO:0007669"/>
    <property type="project" value="UniProtKB-SubCell"/>
</dbReference>
<organism evidence="9 10">
    <name type="scientific">Plectus sambesii</name>
    <dbReference type="NCBI Taxonomy" id="2011161"/>
    <lineage>
        <taxon>Eukaryota</taxon>
        <taxon>Metazoa</taxon>
        <taxon>Ecdysozoa</taxon>
        <taxon>Nematoda</taxon>
        <taxon>Chromadorea</taxon>
        <taxon>Plectida</taxon>
        <taxon>Plectina</taxon>
        <taxon>Plectoidea</taxon>
        <taxon>Plectidae</taxon>
        <taxon>Plectus</taxon>
    </lineage>
</organism>
<dbReference type="SUPFAM" id="SSF82866">
    <property type="entry name" value="Multidrug efflux transporter AcrB transmembrane domain"/>
    <property type="match status" value="1"/>
</dbReference>
<dbReference type="InterPro" id="IPR051697">
    <property type="entry name" value="Patched_domain-protein"/>
</dbReference>
<evidence type="ECO:0000256" key="3">
    <source>
        <dbReference type="ARBA" id="ARBA00022475"/>
    </source>
</evidence>
<comment type="similarity">
    <text evidence="2">Belongs to the patched family.</text>
</comment>
<accession>A0A914W155</accession>
<keyword evidence="3" id="KW-1003">Cell membrane</keyword>
<dbReference type="AlphaFoldDB" id="A0A914W155"/>
<keyword evidence="9" id="KW-1185">Reference proteome</keyword>
<keyword evidence="4 8" id="KW-0812">Transmembrane</keyword>
<keyword evidence="6 8" id="KW-0472">Membrane</keyword>
<feature type="transmembrane region" description="Helical" evidence="8">
    <location>
        <begin position="317"/>
        <end position="341"/>
    </location>
</feature>
<dbReference type="FunFam" id="1.20.1640.10:FF:000013">
    <property type="entry name" value="PaTched Related family"/>
    <property type="match status" value="1"/>
</dbReference>
<evidence type="ECO:0000256" key="1">
    <source>
        <dbReference type="ARBA" id="ARBA00004651"/>
    </source>
</evidence>
<reference evidence="10" key="1">
    <citation type="submission" date="2022-11" db="UniProtKB">
        <authorList>
            <consortium name="WormBaseParasite"/>
        </authorList>
    </citation>
    <scope>IDENTIFICATION</scope>
</reference>
<evidence type="ECO:0000256" key="7">
    <source>
        <dbReference type="ARBA" id="ARBA00023180"/>
    </source>
</evidence>
<dbReference type="PANTHER" id="PTHR10796">
    <property type="entry name" value="PATCHED-RELATED"/>
    <property type="match status" value="1"/>
</dbReference>
<feature type="transmembrane region" description="Helical" evidence="8">
    <location>
        <begin position="241"/>
        <end position="265"/>
    </location>
</feature>
<name>A0A914W155_9BILA</name>
<dbReference type="GO" id="GO:0018996">
    <property type="term" value="P:molting cycle, collagen and cuticulin-based cuticle"/>
    <property type="evidence" value="ECO:0007669"/>
    <property type="project" value="TreeGrafter"/>
</dbReference>
<comment type="subcellular location">
    <subcellularLocation>
        <location evidence="1">Cell membrane</location>
        <topology evidence="1">Multi-pass membrane protein</topology>
    </subcellularLocation>
</comment>
<evidence type="ECO:0000256" key="4">
    <source>
        <dbReference type="ARBA" id="ARBA00022692"/>
    </source>
</evidence>
<evidence type="ECO:0000256" key="5">
    <source>
        <dbReference type="ARBA" id="ARBA00022989"/>
    </source>
</evidence>
<evidence type="ECO:0000256" key="2">
    <source>
        <dbReference type="ARBA" id="ARBA00005585"/>
    </source>
</evidence>
<keyword evidence="7" id="KW-0325">Glycoprotein</keyword>
<evidence type="ECO:0000313" key="10">
    <source>
        <dbReference type="WBParaSite" id="PSAMB.scaffold2805size21170.g19148.t1"/>
    </source>
</evidence>
<dbReference type="Proteomes" id="UP000887566">
    <property type="component" value="Unplaced"/>
</dbReference>
<keyword evidence="5 8" id="KW-1133">Transmembrane helix</keyword>
<dbReference type="WBParaSite" id="PSAMB.scaffold2805size21170.g19148.t1">
    <property type="protein sequence ID" value="PSAMB.scaffold2805size21170.g19148.t1"/>
    <property type="gene ID" value="PSAMB.scaffold2805size21170.g19148"/>
</dbReference>
<proteinExistence type="inferred from homology"/>
<dbReference type="GO" id="GO:0006897">
    <property type="term" value="P:endocytosis"/>
    <property type="evidence" value="ECO:0007669"/>
    <property type="project" value="TreeGrafter"/>
</dbReference>
<evidence type="ECO:0000313" key="9">
    <source>
        <dbReference type="Proteomes" id="UP000887566"/>
    </source>
</evidence>
<evidence type="ECO:0000256" key="8">
    <source>
        <dbReference type="SAM" id="Phobius"/>
    </source>
</evidence>
<protein>
    <submittedName>
        <fullName evidence="10">Patched family protein</fullName>
    </submittedName>
</protein>
<feature type="transmembrane region" description="Helical" evidence="8">
    <location>
        <begin position="214"/>
        <end position="235"/>
    </location>
</feature>
<dbReference type="Gene3D" id="1.20.1640.10">
    <property type="entry name" value="Multidrug efflux transporter AcrB transmembrane domain"/>
    <property type="match status" value="1"/>
</dbReference>
<sequence length="350" mass="39803">MQEGLDYEKLVTDDDPIRDVIMIEKVYFSAGHQAEIAIVNAPDMTKKSNRDRILRVVNEYETTRYSVGPKGTQLWLREYERYQNATGAYMKDDRDTWINGVYEWTQLFAFYRLWSQDFVWSNAQEADMREMKSFRFRIAIKNYDNIIAFKRITALMREIAGKYPDLNITTFQLYRALADQNDAILPNTVQNCLIELLCIGAVGLVFIPNVVFTFWIILAIISIDIGVVGCLSWWSVKLDPISMITLIMSIGFSVEFTAHITYGFVSSKGDLSPKERTAQALEKHAVPVLQARLPFGAVSTVLGVSVLAFINSYTVTIFFKAVFLVVSLGALHALVFLPVFLSRTAPLINR</sequence>
<feature type="transmembrane region" description="Helical" evidence="8">
    <location>
        <begin position="293"/>
        <end position="311"/>
    </location>
</feature>